<dbReference type="InterPro" id="IPR026026">
    <property type="entry name" value="HIT_Hint"/>
</dbReference>
<dbReference type="SUPFAM" id="SSF54197">
    <property type="entry name" value="HIT-like"/>
    <property type="match status" value="1"/>
</dbReference>
<proteinExistence type="predicted"/>
<dbReference type="PROSITE" id="PS51084">
    <property type="entry name" value="HIT_2"/>
    <property type="match status" value="1"/>
</dbReference>
<organism evidence="3 4">
    <name type="scientific">Aliidiomarina soli</name>
    <dbReference type="NCBI Taxonomy" id="1928574"/>
    <lineage>
        <taxon>Bacteria</taxon>
        <taxon>Pseudomonadati</taxon>
        <taxon>Pseudomonadota</taxon>
        <taxon>Gammaproteobacteria</taxon>
        <taxon>Alteromonadales</taxon>
        <taxon>Idiomarinaceae</taxon>
        <taxon>Aliidiomarina</taxon>
    </lineage>
</organism>
<dbReference type="InterPro" id="IPR011146">
    <property type="entry name" value="HIT-like"/>
</dbReference>
<accession>A0A432WL40</accession>
<comment type="caution">
    <text evidence="1">Lacks conserved residue(s) required for the propagation of feature annotation.</text>
</comment>
<feature type="domain" description="HIT" evidence="2">
    <location>
        <begin position="4"/>
        <end position="106"/>
    </location>
</feature>
<dbReference type="Gene3D" id="3.30.428.10">
    <property type="entry name" value="HIT-like"/>
    <property type="match status" value="1"/>
</dbReference>
<evidence type="ECO:0000313" key="3">
    <source>
        <dbReference type="EMBL" id="RUO34468.1"/>
    </source>
</evidence>
<gene>
    <name evidence="3" type="ORF">CWE14_00165</name>
</gene>
<protein>
    <recommendedName>
        <fullName evidence="2">HIT domain-containing protein</fullName>
    </recommendedName>
</protein>
<reference evidence="3 4" key="1">
    <citation type="journal article" date="2011" name="Front. Microbiol.">
        <title>Genomic signatures of strain selection and enhancement in Bacillus atrophaeus var. globigii, a historical biowarfare simulant.</title>
        <authorList>
            <person name="Gibbons H.S."/>
            <person name="Broomall S.M."/>
            <person name="McNew L.A."/>
            <person name="Daligault H."/>
            <person name="Chapman C."/>
            <person name="Bruce D."/>
            <person name="Karavis M."/>
            <person name="Krepps M."/>
            <person name="McGregor P.A."/>
            <person name="Hong C."/>
            <person name="Park K.H."/>
            <person name="Akmal A."/>
            <person name="Feldman A."/>
            <person name="Lin J.S."/>
            <person name="Chang W.E."/>
            <person name="Higgs B.W."/>
            <person name="Demirev P."/>
            <person name="Lindquist J."/>
            <person name="Liem A."/>
            <person name="Fochler E."/>
            <person name="Read T.D."/>
            <person name="Tapia R."/>
            <person name="Johnson S."/>
            <person name="Bishop-Lilly K.A."/>
            <person name="Detter C."/>
            <person name="Han C."/>
            <person name="Sozhamannan S."/>
            <person name="Rosenzweig C.N."/>
            <person name="Skowronski E.W."/>
        </authorList>
    </citation>
    <scope>NUCLEOTIDE SEQUENCE [LARGE SCALE GENOMIC DNA]</scope>
    <source>
        <strain evidence="3 4">Y4G10-17</strain>
    </source>
</reference>
<dbReference type="EMBL" id="PIPO01000001">
    <property type="protein sequence ID" value="RUO34468.1"/>
    <property type="molecule type" value="Genomic_DNA"/>
</dbReference>
<keyword evidence="4" id="KW-1185">Reference proteome</keyword>
<comment type="caution">
    <text evidence="3">The sequence shown here is derived from an EMBL/GenBank/DDBJ whole genome shotgun (WGS) entry which is preliminary data.</text>
</comment>
<dbReference type="AlphaFoldDB" id="A0A432WL40"/>
<dbReference type="InterPro" id="IPR036265">
    <property type="entry name" value="HIT-like_sf"/>
</dbReference>
<dbReference type="GO" id="GO:0003824">
    <property type="term" value="F:catalytic activity"/>
    <property type="evidence" value="ECO:0007669"/>
    <property type="project" value="InterPro"/>
</dbReference>
<evidence type="ECO:0000313" key="4">
    <source>
        <dbReference type="Proteomes" id="UP000287823"/>
    </source>
</evidence>
<dbReference type="RefSeq" id="WP_126797552.1">
    <property type="nucleotide sequence ID" value="NZ_PIPO01000001.1"/>
</dbReference>
<sequence length="140" mass="16088">MTDSFTLDPRLQRDCRVVAELPLSTVLLMNDTHYPWCILVPRRADIRELYQLSEADYGQLQLESRTLGRALMDAFQGDKLNVAALGNVVAQLHIHHIVRYTEDPAWPDPVWGKYPAKPYTDDEADKLVERIRQALQLTSQ</sequence>
<dbReference type="Proteomes" id="UP000287823">
    <property type="component" value="Unassembled WGS sequence"/>
</dbReference>
<name>A0A432WL40_9GAMM</name>
<evidence type="ECO:0000259" key="2">
    <source>
        <dbReference type="PROSITE" id="PS51084"/>
    </source>
</evidence>
<dbReference type="PIRSF" id="PIRSF000714">
    <property type="entry name" value="HIT"/>
    <property type="match status" value="1"/>
</dbReference>
<evidence type="ECO:0000256" key="1">
    <source>
        <dbReference type="PROSITE-ProRule" id="PRU00464"/>
    </source>
</evidence>
<dbReference type="Pfam" id="PF01230">
    <property type="entry name" value="HIT"/>
    <property type="match status" value="1"/>
</dbReference>